<evidence type="ECO:0000313" key="5">
    <source>
        <dbReference type="Proteomes" id="UP000291116"/>
    </source>
</evidence>
<dbReference type="Pfam" id="PF00249">
    <property type="entry name" value="Myb_DNA-binding"/>
    <property type="match status" value="1"/>
</dbReference>
<reference evidence="4 5" key="1">
    <citation type="submission" date="2019-01" db="EMBL/GenBank/DDBJ databases">
        <authorList>
            <person name="Ferrante I. M."/>
        </authorList>
    </citation>
    <scope>NUCLEOTIDE SEQUENCE [LARGE SCALE GENOMIC DNA]</scope>
    <source>
        <strain evidence="4 5">B856</strain>
    </source>
</reference>
<dbReference type="PANTHER" id="PTHR44042:SF67">
    <property type="entry name" value="MYB-LIKE PROTEIN I"/>
    <property type="match status" value="1"/>
</dbReference>
<evidence type="ECO:0000259" key="3">
    <source>
        <dbReference type="PROSITE" id="PS51294"/>
    </source>
</evidence>
<dbReference type="EMBL" id="CAACVS010000137">
    <property type="protein sequence ID" value="VEU37695.1"/>
    <property type="molecule type" value="Genomic_DNA"/>
</dbReference>
<keyword evidence="5" id="KW-1185">Reference proteome</keyword>
<feature type="region of interest" description="Disordered" evidence="1">
    <location>
        <begin position="265"/>
        <end position="285"/>
    </location>
</feature>
<evidence type="ECO:0000259" key="2">
    <source>
        <dbReference type="PROSITE" id="PS50090"/>
    </source>
</evidence>
<feature type="region of interest" description="Disordered" evidence="1">
    <location>
        <begin position="195"/>
        <end position="234"/>
    </location>
</feature>
<gene>
    <name evidence="4" type="ORF">PSNMU_V1.4_AUG-EV-PASAV3_0045230</name>
</gene>
<feature type="domain" description="Myb-like" evidence="2">
    <location>
        <begin position="103"/>
        <end position="154"/>
    </location>
</feature>
<feature type="compositionally biased region" description="Polar residues" evidence="1">
    <location>
        <begin position="213"/>
        <end position="224"/>
    </location>
</feature>
<dbReference type="PROSITE" id="PS51294">
    <property type="entry name" value="HTH_MYB"/>
    <property type="match status" value="1"/>
</dbReference>
<feature type="compositionally biased region" description="Basic residues" evidence="1">
    <location>
        <begin position="196"/>
        <end position="212"/>
    </location>
</feature>
<dbReference type="OrthoDB" id="118550at2759"/>
<evidence type="ECO:0000313" key="4">
    <source>
        <dbReference type="EMBL" id="VEU37695.1"/>
    </source>
</evidence>
<dbReference type="SMART" id="SM00717">
    <property type="entry name" value="SANT"/>
    <property type="match status" value="1"/>
</dbReference>
<feature type="domain" description="HTH myb-type" evidence="3">
    <location>
        <begin position="103"/>
        <end position="158"/>
    </location>
</feature>
<sequence length="285" mass="31469">MQASLQLAFISNMLDGRQKQEEMDCQSVRKEMSSDAIQWSSDSSGTLPLTSSSSSFFSSSSSISGHISASAGLVGNADMTANDEDKPREITARPDVAVSAELRPVLRTGRWTPDEKILFLYGLRMFGKGRWKKMSVYLPQRSLVQIKSHAQKVLKRQEAGENIFRRLEENYGEIDNLVVQAARQRDAMRMAGIKVHTPKAKATKSIPKKKRQQSQAGTPGIPDQTTEEPSSELLNNDTTAFRTNSTNDSSVLAAAALCQLSSVGGRWDQNKNRNTDRGNDKQTTL</sequence>
<protein>
    <submittedName>
        <fullName evidence="4">Uncharacterized protein</fullName>
    </submittedName>
</protein>
<dbReference type="Gene3D" id="1.10.10.60">
    <property type="entry name" value="Homeodomain-like"/>
    <property type="match status" value="1"/>
</dbReference>
<evidence type="ECO:0000256" key="1">
    <source>
        <dbReference type="SAM" id="MobiDB-lite"/>
    </source>
</evidence>
<feature type="compositionally biased region" description="Basic and acidic residues" evidence="1">
    <location>
        <begin position="268"/>
        <end position="285"/>
    </location>
</feature>
<name>A0A448Z6N0_9STRA</name>
<dbReference type="InterPro" id="IPR009057">
    <property type="entry name" value="Homeodomain-like_sf"/>
</dbReference>
<dbReference type="PROSITE" id="PS50090">
    <property type="entry name" value="MYB_LIKE"/>
    <property type="match status" value="1"/>
</dbReference>
<organism evidence="4 5">
    <name type="scientific">Pseudo-nitzschia multistriata</name>
    <dbReference type="NCBI Taxonomy" id="183589"/>
    <lineage>
        <taxon>Eukaryota</taxon>
        <taxon>Sar</taxon>
        <taxon>Stramenopiles</taxon>
        <taxon>Ochrophyta</taxon>
        <taxon>Bacillariophyta</taxon>
        <taxon>Bacillariophyceae</taxon>
        <taxon>Bacillariophycidae</taxon>
        <taxon>Bacillariales</taxon>
        <taxon>Bacillariaceae</taxon>
        <taxon>Pseudo-nitzschia</taxon>
    </lineage>
</organism>
<accession>A0A448Z6N0</accession>
<dbReference type="InterPro" id="IPR001005">
    <property type="entry name" value="SANT/Myb"/>
</dbReference>
<dbReference type="CDD" id="cd00167">
    <property type="entry name" value="SANT"/>
    <property type="match status" value="1"/>
</dbReference>
<dbReference type="InterPro" id="IPR017930">
    <property type="entry name" value="Myb_dom"/>
</dbReference>
<proteinExistence type="predicted"/>
<dbReference type="PANTHER" id="PTHR44042">
    <property type="entry name" value="DUPLICATED HOMEODOMAIN-LIKE SUPERFAMILY PROTEIN-RELATED"/>
    <property type="match status" value="1"/>
</dbReference>
<dbReference type="SUPFAM" id="SSF46689">
    <property type="entry name" value="Homeodomain-like"/>
    <property type="match status" value="1"/>
</dbReference>
<dbReference type="Proteomes" id="UP000291116">
    <property type="component" value="Unassembled WGS sequence"/>
</dbReference>
<dbReference type="AlphaFoldDB" id="A0A448Z6N0"/>